<dbReference type="Gene3D" id="3.40.50.720">
    <property type="entry name" value="NAD(P)-binding Rossmann-like Domain"/>
    <property type="match status" value="1"/>
</dbReference>
<accession>A0A5N6IUA2</accession>
<evidence type="ECO:0008006" key="3">
    <source>
        <dbReference type="Google" id="ProtNLM"/>
    </source>
</evidence>
<reference evidence="1 2" key="1">
    <citation type="submission" date="2019-04" db="EMBL/GenBank/DDBJ databases">
        <title>Fungal friends and foes A comparative genomics study of 23 Aspergillus species from section Flavi.</title>
        <authorList>
            <consortium name="DOE Joint Genome Institute"/>
            <person name="Kjaerbolling I."/>
            <person name="Vesth T.C."/>
            <person name="Frisvad J.C."/>
            <person name="Nybo J.L."/>
            <person name="Theobald S."/>
            <person name="Kildgaard S."/>
            <person name="Petersen T.I."/>
            <person name="Kuo A."/>
            <person name="Sato A."/>
            <person name="Lyhne E.K."/>
            <person name="Kogle M.E."/>
            <person name="Wiebenga A."/>
            <person name="Kun R.S."/>
            <person name="Lubbers R.J."/>
            <person name="Makela M.R."/>
            <person name="Barry K."/>
            <person name="Chovatia M."/>
            <person name="Clum A."/>
            <person name="Daum C."/>
            <person name="Haridas S."/>
            <person name="He G."/>
            <person name="LaButti K."/>
            <person name="Lipzen A."/>
            <person name="Mondo S."/>
            <person name="Pangilinan J."/>
            <person name="Riley R."/>
            <person name="Salamov A."/>
            <person name="Simmons B.A."/>
            <person name="Magnuson J.K."/>
            <person name="Henrissat B."/>
            <person name="Mortensen U.H."/>
            <person name="Larsen T.O."/>
            <person name="De vries R.P."/>
            <person name="Grigoriev I.V."/>
            <person name="Machida M."/>
            <person name="Baker S.E."/>
            <person name="Andersen M.R."/>
        </authorList>
    </citation>
    <scope>NUCLEOTIDE SEQUENCE [LARGE SCALE GENOMIC DNA]</scope>
    <source>
        <strain evidence="1 2">CBS 117635</strain>
    </source>
</reference>
<evidence type="ECO:0000313" key="2">
    <source>
        <dbReference type="Proteomes" id="UP000326289"/>
    </source>
</evidence>
<gene>
    <name evidence="1" type="ORF">BDV30DRAFT_241642</name>
</gene>
<dbReference type="EMBL" id="ML732833">
    <property type="protein sequence ID" value="KAB8270242.1"/>
    <property type="molecule type" value="Genomic_DNA"/>
</dbReference>
<dbReference type="Proteomes" id="UP000326289">
    <property type="component" value="Unassembled WGS sequence"/>
</dbReference>
<organism evidence="1 2">
    <name type="scientific">Aspergillus minisclerotigenes</name>
    <dbReference type="NCBI Taxonomy" id="656917"/>
    <lineage>
        <taxon>Eukaryota</taxon>
        <taxon>Fungi</taxon>
        <taxon>Dikarya</taxon>
        <taxon>Ascomycota</taxon>
        <taxon>Pezizomycotina</taxon>
        <taxon>Eurotiomycetes</taxon>
        <taxon>Eurotiomycetidae</taxon>
        <taxon>Eurotiales</taxon>
        <taxon>Aspergillaceae</taxon>
        <taxon>Aspergillus</taxon>
        <taxon>Aspergillus subgen. Circumdati</taxon>
    </lineage>
</organism>
<sequence length="51" mass="5709">MELSIAVAGLGRMGKRHVHTLIYRVPRARVVAVCNTVPEEVVCAKNNEEYK</sequence>
<protein>
    <recommendedName>
        <fullName evidence="3">Gfo/Idh/MocA-like oxidoreductase N-terminal domain-containing protein</fullName>
    </recommendedName>
</protein>
<name>A0A5N6IUA2_9EURO</name>
<dbReference type="SUPFAM" id="SSF51735">
    <property type="entry name" value="NAD(P)-binding Rossmann-fold domains"/>
    <property type="match status" value="1"/>
</dbReference>
<dbReference type="AlphaFoldDB" id="A0A5N6IUA2"/>
<proteinExistence type="predicted"/>
<evidence type="ECO:0000313" key="1">
    <source>
        <dbReference type="EMBL" id="KAB8270242.1"/>
    </source>
</evidence>
<dbReference type="InterPro" id="IPR036291">
    <property type="entry name" value="NAD(P)-bd_dom_sf"/>
</dbReference>
<keyword evidence="2" id="KW-1185">Reference proteome</keyword>